<feature type="transmembrane region" description="Helical" evidence="1">
    <location>
        <begin position="349"/>
        <end position="367"/>
    </location>
</feature>
<keyword evidence="1" id="KW-0472">Membrane</keyword>
<feature type="transmembrane region" description="Helical" evidence="1">
    <location>
        <begin position="146"/>
        <end position="167"/>
    </location>
</feature>
<evidence type="ECO:0000313" key="3">
    <source>
        <dbReference type="Proteomes" id="UP001555786"/>
    </source>
</evidence>
<feature type="transmembrane region" description="Helical" evidence="1">
    <location>
        <begin position="227"/>
        <end position="244"/>
    </location>
</feature>
<dbReference type="EMBL" id="JBFNQD010000007">
    <property type="protein sequence ID" value="MEW9307809.1"/>
    <property type="molecule type" value="Genomic_DNA"/>
</dbReference>
<gene>
    <name evidence="2" type="ORF">ABXS05_19805</name>
</gene>
<comment type="caution">
    <text evidence="2">The sequence shown here is derived from an EMBL/GenBank/DDBJ whole genome shotgun (WGS) entry which is preliminary data.</text>
</comment>
<feature type="transmembrane region" description="Helical" evidence="1">
    <location>
        <begin position="203"/>
        <end position="220"/>
    </location>
</feature>
<reference evidence="2 3" key="1">
    <citation type="submission" date="2024-07" db="EMBL/GenBank/DDBJ databases">
        <title>Description of Labrys sedimenti sp. nov., isolated from a diclofenac-degrading enrichment culture.</title>
        <authorList>
            <person name="Tancsics A."/>
            <person name="Csepanyi A."/>
        </authorList>
    </citation>
    <scope>NUCLEOTIDE SEQUENCE [LARGE SCALE GENOMIC DNA]</scope>
    <source>
        <strain evidence="2 3">LMG 23578</strain>
    </source>
</reference>
<name>A0ABV3PQA5_9HYPH</name>
<sequence length="443" mass="48027">MDLTAIAKTLARALAALAVIVVLASLSLGLADGLRRPEAIKEAVRQAFASQSFGDHEAFERIGRHRLSHFSECVGLSTAIAPGATNPITFTLQSPALLWQPPKSICDSLHDQLAGSEQPHYPYSRYWHGYRLITEPFLSFFSYRSLQLWGGALLFLCAFVALAPFLPPVLRGTASPARVATLLAVTALGLVMTDLPISGLTPTHTISLSVLLLCWTVALRKRGPMELLGFAPWAFAMGAVYNFFDFLYNPDLLAYVLGWTFLLRAVLAEQRPLGASLVQAILLQAIVIAGYFAMWATKWGLVVLAGRIFGEQTSVPSQDFARWFGGGDGVYRPLRALYEMLLESAAMPLGWWPIAACLLAWLVLFSLALRRGRAAGALAVLALTLLPMLVVELKANHTIQHTSFTFRLIPFALVLSLAGMAAMLGRSGPVTIFAPGHAGRAPS</sequence>
<proteinExistence type="predicted"/>
<feature type="transmembrane region" description="Helical" evidence="1">
    <location>
        <begin position="374"/>
        <end position="392"/>
    </location>
</feature>
<evidence type="ECO:0000313" key="2">
    <source>
        <dbReference type="EMBL" id="MEW9307809.1"/>
    </source>
</evidence>
<evidence type="ECO:0008006" key="4">
    <source>
        <dbReference type="Google" id="ProtNLM"/>
    </source>
</evidence>
<organism evidence="2 3">
    <name type="scientific">Labrys neptuniae</name>
    <dbReference type="NCBI Taxonomy" id="376174"/>
    <lineage>
        <taxon>Bacteria</taxon>
        <taxon>Pseudomonadati</taxon>
        <taxon>Pseudomonadota</taxon>
        <taxon>Alphaproteobacteria</taxon>
        <taxon>Hyphomicrobiales</taxon>
        <taxon>Xanthobacteraceae</taxon>
        <taxon>Labrys</taxon>
    </lineage>
</organism>
<dbReference type="Proteomes" id="UP001555786">
    <property type="component" value="Unassembled WGS sequence"/>
</dbReference>
<keyword evidence="3" id="KW-1185">Reference proteome</keyword>
<feature type="transmembrane region" description="Helical" evidence="1">
    <location>
        <begin position="250"/>
        <end position="267"/>
    </location>
</feature>
<feature type="transmembrane region" description="Helical" evidence="1">
    <location>
        <begin position="274"/>
        <end position="294"/>
    </location>
</feature>
<accession>A0ABV3PQA5</accession>
<evidence type="ECO:0000256" key="1">
    <source>
        <dbReference type="SAM" id="Phobius"/>
    </source>
</evidence>
<protein>
    <recommendedName>
        <fullName evidence="4">Glycosyltransferase RgtA/B/C/D-like domain-containing protein</fullName>
    </recommendedName>
</protein>
<dbReference type="RefSeq" id="WP_367625134.1">
    <property type="nucleotide sequence ID" value="NZ_JBFNQD010000007.1"/>
</dbReference>
<feature type="transmembrane region" description="Helical" evidence="1">
    <location>
        <begin position="404"/>
        <end position="424"/>
    </location>
</feature>
<keyword evidence="1" id="KW-1133">Transmembrane helix</keyword>
<keyword evidence="1" id="KW-0812">Transmembrane</keyword>